<dbReference type="Gene3D" id="1.20.1560.10">
    <property type="entry name" value="ABC transporter type 1, transmembrane domain"/>
    <property type="match status" value="1"/>
</dbReference>
<feature type="transmembrane region" description="Helical" evidence="7">
    <location>
        <begin position="58"/>
        <end position="77"/>
    </location>
</feature>
<evidence type="ECO:0008006" key="12">
    <source>
        <dbReference type="Google" id="ProtNLM"/>
    </source>
</evidence>
<dbReference type="OrthoDB" id="397513at2"/>
<feature type="domain" description="ABC transmembrane type-1" evidence="9">
    <location>
        <begin position="32"/>
        <end position="280"/>
    </location>
</feature>
<accession>A0A2K1P168</accession>
<dbReference type="Proteomes" id="UP000236434">
    <property type="component" value="Unassembled WGS sequence"/>
</dbReference>
<dbReference type="InterPro" id="IPR003593">
    <property type="entry name" value="AAA+_ATPase"/>
</dbReference>
<evidence type="ECO:0000256" key="3">
    <source>
        <dbReference type="ARBA" id="ARBA00022741"/>
    </source>
</evidence>
<gene>
    <name evidence="10" type="ORF">X929_04195</name>
</gene>
<dbReference type="Pfam" id="PF00664">
    <property type="entry name" value="ABC_membrane"/>
    <property type="match status" value="1"/>
</dbReference>
<dbReference type="CDD" id="cd03228">
    <property type="entry name" value="ABCC_MRP_Like"/>
    <property type="match status" value="1"/>
</dbReference>
<dbReference type="InterPro" id="IPR027417">
    <property type="entry name" value="P-loop_NTPase"/>
</dbReference>
<keyword evidence="6 7" id="KW-0472">Membrane</keyword>
<keyword evidence="3" id="KW-0547">Nucleotide-binding</keyword>
<evidence type="ECO:0000256" key="6">
    <source>
        <dbReference type="ARBA" id="ARBA00023136"/>
    </source>
</evidence>
<dbReference type="InterPro" id="IPR011527">
    <property type="entry name" value="ABC1_TM_dom"/>
</dbReference>
<proteinExistence type="predicted"/>
<dbReference type="AlphaFoldDB" id="A0A2K1P168"/>
<evidence type="ECO:0000313" key="10">
    <source>
        <dbReference type="EMBL" id="PNR96529.1"/>
    </source>
</evidence>
<dbReference type="InterPro" id="IPR003439">
    <property type="entry name" value="ABC_transporter-like_ATP-bd"/>
</dbReference>
<reference evidence="10 11" key="1">
    <citation type="submission" date="2013-12" db="EMBL/GenBank/DDBJ databases">
        <title>Comparative genomics of Petrotoga isolates.</title>
        <authorList>
            <person name="Nesbo C.L."/>
            <person name="Charchuk R."/>
            <person name="Chow K."/>
        </authorList>
    </citation>
    <scope>NUCLEOTIDE SEQUENCE [LARGE SCALE GENOMIC DNA]</scope>
    <source>
        <strain evidence="10 11">DSM 13574</strain>
    </source>
</reference>
<feature type="transmembrane region" description="Helical" evidence="7">
    <location>
        <begin position="249"/>
        <end position="269"/>
    </location>
</feature>
<feature type="transmembrane region" description="Helical" evidence="7">
    <location>
        <begin position="152"/>
        <end position="175"/>
    </location>
</feature>
<dbReference type="GO" id="GO:0005886">
    <property type="term" value="C:plasma membrane"/>
    <property type="evidence" value="ECO:0007669"/>
    <property type="project" value="UniProtKB-SubCell"/>
</dbReference>
<dbReference type="GO" id="GO:0140359">
    <property type="term" value="F:ABC-type transporter activity"/>
    <property type="evidence" value="ECO:0007669"/>
    <property type="project" value="InterPro"/>
</dbReference>
<dbReference type="SUPFAM" id="SSF90123">
    <property type="entry name" value="ABC transporter transmembrane region"/>
    <property type="match status" value="1"/>
</dbReference>
<evidence type="ECO:0000256" key="4">
    <source>
        <dbReference type="ARBA" id="ARBA00022840"/>
    </source>
</evidence>
<dbReference type="PROSITE" id="PS50929">
    <property type="entry name" value="ABC_TM1F"/>
    <property type="match status" value="1"/>
</dbReference>
<dbReference type="InterPro" id="IPR039421">
    <property type="entry name" value="Type_1_exporter"/>
</dbReference>
<comment type="subcellular location">
    <subcellularLocation>
        <location evidence="1">Cell membrane</location>
        <topology evidence="1">Multi-pass membrane protein</topology>
    </subcellularLocation>
</comment>
<dbReference type="GO" id="GO:0034040">
    <property type="term" value="F:ATPase-coupled lipid transmembrane transporter activity"/>
    <property type="evidence" value="ECO:0007669"/>
    <property type="project" value="TreeGrafter"/>
</dbReference>
<dbReference type="PANTHER" id="PTHR24221">
    <property type="entry name" value="ATP-BINDING CASSETTE SUB-FAMILY B"/>
    <property type="match status" value="1"/>
</dbReference>
<dbReference type="InterPro" id="IPR017871">
    <property type="entry name" value="ABC_transporter-like_CS"/>
</dbReference>
<keyword evidence="2 7" id="KW-0812">Transmembrane</keyword>
<dbReference type="GO" id="GO:0016887">
    <property type="term" value="F:ATP hydrolysis activity"/>
    <property type="evidence" value="ECO:0007669"/>
    <property type="project" value="InterPro"/>
</dbReference>
<dbReference type="RefSeq" id="WP_103066780.1">
    <property type="nucleotide sequence ID" value="NZ_AZRL01000012.1"/>
</dbReference>
<comment type="caution">
    <text evidence="10">The sequence shown here is derived from an EMBL/GenBank/DDBJ whole genome shotgun (WGS) entry which is preliminary data.</text>
</comment>
<protein>
    <recommendedName>
        <fullName evidence="12">ABC transporter</fullName>
    </recommendedName>
</protein>
<sequence>MISGAFNIMKETFKVNSKKIIIPIFMAIIYCAFFNILLSFLVQIAIDTALTTEVEFKNLILIGILLLFSCIFYIFIYRWQIIESKKLTLRLRSKTLKDIMGTQLDLNLRDQERITFGTFSTIVNEDLDNYSNSINFVIIPLVKQFLTITAGLIYGFIYSPVLTITVILFVFFYQITNSYLARKVRDKKIISKNKKEVVKHYFNDVNHNIPLLRVWKLLEETKGTFNFKYESYFQNEEKVAWFQSIINLFSKHLIAALEFFIFLFGLYLAKQGHITIGTVVGLWNGLVGSILWSVVEIPYIYEDLSTALASENRIKRFINKGKNEIKDQIQASEKKEPETDLKLIAKDVSFSYNKEEILKDINLEIDSKNKIYFLRGESGSGKTTLAKLLLGLYKPNSGEIYISTAAGKDYNLLNYCSYVPQTPELMPLSVKDNICLGLEIETEELEKIIEKVNLKEKINSLKNGIYEIITEDNVSVGEAQRINIARAILNNKRFIILDEPFSAIDQKNKRALVELIKNTKDISFLIISHELNLGLEGELLEI</sequence>
<evidence type="ECO:0000259" key="8">
    <source>
        <dbReference type="PROSITE" id="PS50893"/>
    </source>
</evidence>
<dbReference type="PROSITE" id="PS50893">
    <property type="entry name" value="ABC_TRANSPORTER_2"/>
    <property type="match status" value="1"/>
</dbReference>
<dbReference type="EMBL" id="AZRL01000012">
    <property type="protein sequence ID" value="PNR96529.1"/>
    <property type="molecule type" value="Genomic_DNA"/>
</dbReference>
<dbReference type="Gene3D" id="3.40.50.300">
    <property type="entry name" value="P-loop containing nucleotide triphosphate hydrolases"/>
    <property type="match status" value="1"/>
</dbReference>
<feature type="domain" description="ABC transporter" evidence="8">
    <location>
        <begin position="343"/>
        <end position="542"/>
    </location>
</feature>
<keyword evidence="5 7" id="KW-1133">Transmembrane helix</keyword>
<dbReference type="PROSITE" id="PS00211">
    <property type="entry name" value="ABC_TRANSPORTER_1"/>
    <property type="match status" value="1"/>
</dbReference>
<dbReference type="InterPro" id="IPR036640">
    <property type="entry name" value="ABC1_TM_sf"/>
</dbReference>
<evidence type="ECO:0000256" key="1">
    <source>
        <dbReference type="ARBA" id="ARBA00004651"/>
    </source>
</evidence>
<feature type="transmembrane region" description="Helical" evidence="7">
    <location>
        <begin position="20"/>
        <end position="46"/>
    </location>
</feature>
<evidence type="ECO:0000256" key="7">
    <source>
        <dbReference type="SAM" id="Phobius"/>
    </source>
</evidence>
<dbReference type="SMART" id="SM00382">
    <property type="entry name" value="AAA"/>
    <property type="match status" value="1"/>
</dbReference>
<dbReference type="GO" id="GO:0005524">
    <property type="term" value="F:ATP binding"/>
    <property type="evidence" value="ECO:0007669"/>
    <property type="project" value="UniProtKB-KW"/>
</dbReference>
<dbReference type="SUPFAM" id="SSF52540">
    <property type="entry name" value="P-loop containing nucleoside triphosphate hydrolases"/>
    <property type="match status" value="1"/>
</dbReference>
<dbReference type="Pfam" id="PF00005">
    <property type="entry name" value="ABC_tran"/>
    <property type="match status" value="1"/>
</dbReference>
<evidence type="ECO:0000256" key="5">
    <source>
        <dbReference type="ARBA" id="ARBA00022989"/>
    </source>
</evidence>
<dbReference type="PANTHER" id="PTHR24221:SF654">
    <property type="entry name" value="ATP-BINDING CASSETTE SUB-FAMILY B MEMBER 6"/>
    <property type="match status" value="1"/>
</dbReference>
<organism evidence="10 11">
    <name type="scientific">Petrotoga olearia DSM 13574</name>
    <dbReference type="NCBI Taxonomy" id="1122955"/>
    <lineage>
        <taxon>Bacteria</taxon>
        <taxon>Thermotogati</taxon>
        <taxon>Thermotogota</taxon>
        <taxon>Thermotogae</taxon>
        <taxon>Petrotogales</taxon>
        <taxon>Petrotogaceae</taxon>
        <taxon>Petrotoga</taxon>
    </lineage>
</organism>
<evidence type="ECO:0000313" key="11">
    <source>
        <dbReference type="Proteomes" id="UP000236434"/>
    </source>
</evidence>
<keyword evidence="4" id="KW-0067">ATP-binding</keyword>
<name>A0A2K1P168_9BACT</name>
<evidence type="ECO:0000259" key="9">
    <source>
        <dbReference type="PROSITE" id="PS50929"/>
    </source>
</evidence>
<evidence type="ECO:0000256" key="2">
    <source>
        <dbReference type="ARBA" id="ARBA00022692"/>
    </source>
</evidence>
<feature type="transmembrane region" description="Helical" evidence="7">
    <location>
        <begin position="281"/>
        <end position="301"/>
    </location>
</feature>